<accession>A0A507FP10</accession>
<proteinExistence type="predicted"/>
<gene>
    <name evidence="4" type="ORF">CcCBS67573_g00546</name>
</gene>
<feature type="repeat" description="WD" evidence="3">
    <location>
        <begin position="254"/>
        <end position="288"/>
    </location>
</feature>
<organism evidence="4 5">
    <name type="scientific">Chytriomyces confervae</name>
    <dbReference type="NCBI Taxonomy" id="246404"/>
    <lineage>
        <taxon>Eukaryota</taxon>
        <taxon>Fungi</taxon>
        <taxon>Fungi incertae sedis</taxon>
        <taxon>Chytridiomycota</taxon>
        <taxon>Chytridiomycota incertae sedis</taxon>
        <taxon>Chytridiomycetes</taxon>
        <taxon>Chytridiales</taxon>
        <taxon>Chytriomycetaceae</taxon>
        <taxon>Chytriomyces</taxon>
    </lineage>
</organism>
<dbReference type="EMBL" id="QEAP01000007">
    <property type="protein sequence ID" value="TPX78171.1"/>
    <property type="molecule type" value="Genomic_DNA"/>
</dbReference>
<evidence type="ECO:0000313" key="4">
    <source>
        <dbReference type="EMBL" id="TPX78171.1"/>
    </source>
</evidence>
<dbReference type="AlphaFoldDB" id="A0A507FP10"/>
<evidence type="ECO:0000256" key="2">
    <source>
        <dbReference type="ARBA" id="ARBA00022737"/>
    </source>
</evidence>
<dbReference type="OrthoDB" id="25131at2759"/>
<evidence type="ECO:0000256" key="1">
    <source>
        <dbReference type="ARBA" id="ARBA00022574"/>
    </source>
</evidence>
<keyword evidence="1 3" id="KW-0853">WD repeat</keyword>
<dbReference type="PROSITE" id="PS50294">
    <property type="entry name" value="WD_REPEATS_REGION"/>
    <property type="match status" value="1"/>
</dbReference>
<evidence type="ECO:0000256" key="3">
    <source>
        <dbReference type="PROSITE-ProRule" id="PRU00221"/>
    </source>
</evidence>
<dbReference type="SUPFAM" id="SSF50978">
    <property type="entry name" value="WD40 repeat-like"/>
    <property type="match status" value="1"/>
</dbReference>
<dbReference type="Proteomes" id="UP000320333">
    <property type="component" value="Unassembled WGS sequence"/>
</dbReference>
<dbReference type="Gene3D" id="2.130.10.10">
    <property type="entry name" value="YVTN repeat-like/Quinoprotein amine dehydrogenase"/>
    <property type="match status" value="2"/>
</dbReference>
<dbReference type="InterPro" id="IPR001680">
    <property type="entry name" value="WD40_rpt"/>
</dbReference>
<dbReference type="InterPro" id="IPR036322">
    <property type="entry name" value="WD40_repeat_dom_sf"/>
</dbReference>
<dbReference type="STRING" id="246404.A0A507FP10"/>
<dbReference type="PANTHER" id="PTHR22889">
    <property type="entry name" value="WD REPEAT-CONTAINING PROTEIN 89"/>
    <property type="match status" value="1"/>
</dbReference>
<dbReference type="InterPro" id="IPR015943">
    <property type="entry name" value="WD40/YVTN_repeat-like_dom_sf"/>
</dbReference>
<dbReference type="SMART" id="SM00320">
    <property type="entry name" value="WD40"/>
    <property type="match status" value="3"/>
</dbReference>
<dbReference type="InterPro" id="IPR039328">
    <property type="entry name" value="WDR89"/>
</dbReference>
<dbReference type="PROSITE" id="PS50082">
    <property type="entry name" value="WD_REPEATS_2"/>
    <property type="match status" value="1"/>
</dbReference>
<evidence type="ECO:0000313" key="5">
    <source>
        <dbReference type="Proteomes" id="UP000320333"/>
    </source>
</evidence>
<keyword evidence="5" id="KW-1185">Reference proteome</keyword>
<dbReference type="Pfam" id="PF00400">
    <property type="entry name" value="WD40"/>
    <property type="match status" value="1"/>
</dbReference>
<comment type="caution">
    <text evidence="4">The sequence shown here is derived from an EMBL/GenBank/DDBJ whole genome shotgun (WGS) entry which is preliminary data.</text>
</comment>
<name>A0A507FP10_9FUNG</name>
<dbReference type="PANTHER" id="PTHR22889:SF0">
    <property type="entry name" value="WD REPEAT-CONTAINING PROTEIN 89"/>
    <property type="match status" value="1"/>
</dbReference>
<sequence length="288" mass="30692">MAFRLQHQIQTEDYVTSITPSPSQPLLLAPCASGSIKVLDPSTLACAATLQTTSPISEVVFGPSAANTVYVGGMDGSISLFDMRTMSPVARLDAGASVLSISLNAAGTVLAAGTELAEKAGPEGEDVARLLMCLINLYNITGDLSEEDSLYQVIKSNSISKIGFFGPQYEYIFAQTHVETYGLYKFEEAETVKEFGDVRTVMQGTGGGFALDYLVDTVFDAPSGRLYLVVGTQSGNLGILNVSLDSMEVVFSLNGGHQDIVRGVHWNIAQRMLVSGGEDGVVSLWRNV</sequence>
<reference evidence="4 5" key="1">
    <citation type="journal article" date="2019" name="Sci. Rep.">
        <title>Comparative genomics of chytrid fungi reveal insights into the obligate biotrophic and pathogenic lifestyle of Synchytrium endobioticum.</title>
        <authorList>
            <person name="van de Vossenberg B.T.L.H."/>
            <person name="Warris S."/>
            <person name="Nguyen H.D.T."/>
            <person name="van Gent-Pelzer M.P.E."/>
            <person name="Joly D.L."/>
            <person name="van de Geest H.C."/>
            <person name="Bonants P.J.M."/>
            <person name="Smith D.S."/>
            <person name="Levesque C.A."/>
            <person name="van der Lee T.A.J."/>
        </authorList>
    </citation>
    <scope>NUCLEOTIDE SEQUENCE [LARGE SCALE GENOMIC DNA]</scope>
    <source>
        <strain evidence="4 5">CBS 675.73</strain>
    </source>
</reference>
<protein>
    <submittedName>
        <fullName evidence="4">Uncharacterized protein</fullName>
    </submittedName>
</protein>
<keyword evidence="2" id="KW-0677">Repeat</keyword>